<evidence type="ECO:0000256" key="2">
    <source>
        <dbReference type="ARBA" id="ARBA00004613"/>
    </source>
</evidence>
<keyword evidence="15" id="KW-1133">Transmembrane helix</keyword>
<dbReference type="EMBL" id="CAJPEX010000200">
    <property type="protein sequence ID" value="CAG0914211.1"/>
    <property type="molecule type" value="Genomic_DNA"/>
</dbReference>
<keyword evidence="8" id="KW-0862">Zinc</keyword>
<comment type="subcellular location">
    <subcellularLocation>
        <location evidence="2">Secreted</location>
    </subcellularLocation>
</comment>
<dbReference type="PANTHER" id="PTHR10340">
    <property type="entry name" value="SPHINGOMYELIN PHOSPHODIESTERASE"/>
    <property type="match status" value="1"/>
</dbReference>
<evidence type="ECO:0000256" key="9">
    <source>
        <dbReference type="ARBA" id="ARBA00023157"/>
    </source>
</evidence>
<keyword evidence="4" id="KW-0964">Secreted</keyword>
<evidence type="ECO:0000256" key="1">
    <source>
        <dbReference type="ARBA" id="ARBA00001947"/>
    </source>
</evidence>
<dbReference type="Gene3D" id="3.60.21.10">
    <property type="match status" value="1"/>
</dbReference>
<dbReference type="Pfam" id="PF00149">
    <property type="entry name" value="Metallophos"/>
    <property type="match status" value="1"/>
</dbReference>
<dbReference type="InterPro" id="IPR029052">
    <property type="entry name" value="Metallo-depent_PP-like"/>
</dbReference>
<comment type="catalytic activity">
    <reaction evidence="12">
        <text>a sphingomyelin + H2O = phosphocholine + an N-acylsphing-4-enine + H(+)</text>
        <dbReference type="Rhea" id="RHEA:19253"/>
        <dbReference type="ChEBI" id="CHEBI:15377"/>
        <dbReference type="ChEBI" id="CHEBI:15378"/>
        <dbReference type="ChEBI" id="CHEBI:17636"/>
        <dbReference type="ChEBI" id="CHEBI:52639"/>
        <dbReference type="ChEBI" id="CHEBI:295975"/>
        <dbReference type="EC" id="3.1.4.12"/>
    </reaction>
    <physiologicalReaction direction="left-to-right" evidence="12">
        <dbReference type="Rhea" id="RHEA:19254"/>
    </physiologicalReaction>
</comment>
<evidence type="ECO:0000256" key="7">
    <source>
        <dbReference type="ARBA" id="ARBA00022801"/>
    </source>
</evidence>
<evidence type="ECO:0000256" key="10">
    <source>
        <dbReference type="ARBA" id="ARBA00023180"/>
    </source>
</evidence>
<keyword evidence="11" id="KW-0326">Glycosidase</keyword>
<evidence type="ECO:0000256" key="5">
    <source>
        <dbReference type="ARBA" id="ARBA00022723"/>
    </source>
</evidence>
<keyword evidence="18" id="KW-1185">Reference proteome</keyword>
<dbReference type="InterPro" id="IPR045473">
    <property type="entry name" value="ASM_C"/>
</dbReference>
<dbReference type="CDD" id="cd00842">
    <property type="entry name" value="MPP_ASMase"/>
    <property type="match status" value="1"/>
</dbReference>
<dbReference type="InterPro" id="IPR041805">
    <property type="entry name" value="ASMase/PPN1_MPP"/>
</dbReference>
<dbReference type="GO" id="GO:0005615">
    <property type="term" value="C:extracellular space"/>
    <property type="evidence" value="ECO:0007669"/>
    <property type="project" value="TreeGrafter"/>
</dbReference>
<dbReference type="Pfam" id="PF19272">
    <property type="entry name" value="ASMase_C"/>
    <property type="match status" value="1"/>
</dbReference>
<dbReference type="PANTHER" id="PTHR10340:SF34">
    <property type="entry name" value="SPHINGOMYELIN PHOSPHODIESTERASE"/>
    <property type="match status" value="1"/>
</dbReference>
<dbReference type="SUPFAM" id="SSF56300">
    <property type="entry name" value="Metallo-dependent phosphatases"/>
    <property type="match status" value="1"/>
</dbReference>
<dbReference type="InterPro" id="IPR008139">
    <property type="entry name" value="SaposinB_dom"/>
</dbReference>
<dbReference type="AlphaFoldDB" id="A0A7R9G9F4"/>
<dbReference type="OrthoDB" id="282973at2759"/>
<dbReference type="InterPro" id="IPR004843">
    <property type="entry name" value="Calcineurin-like_PHP"/>
</dbReference>
<keyword evidence="5" id="KW-0479">Metal-binding</keyword>
<sequence length="788" mass="89838">MVPSCNMLGKSRIALEETRRTMTLLFMLVAFLGIISLATCSPVGEPSDGNKIDEPDDDSWPWNLIKDAEFWSNPEAGFKQLDFKLSPVTDTIPQFNVNKINFTAIRLEIDEFLDDFNSRRGKSLDLGSVTQLPKFLSTTLKYVDLKQVVYEVETSLLSSVSCTACKAGVGLLQHYIKTGKTRQEIAHAAIKLCINLKLESKRVCVGIIYLFVDEVLHILERLVLEPEEVCGIIIGDGCSVPYIPWHDWNVTFPPIPKPLDNPSGPKPTQAQASAAAAPGGKATLKVLHLSDNHYDPYYLAGSNAECGEPLCCRATDGLPAQPSAAAGVWGDYRHCDTPRRTIENLYEHIVKTHPDLDYIIWTGDLPPHDVWNQTREDQLHVLRETVDQLARYFPNIPIFPALGNHESTPVNSFPPPQVTIPAFSIQWLYNELDAQWRRWLPEATSQTVRYGAYYSVAVRPGFRIISLNMNYCHNKNWWLLMNTTDPAQELQWLIYELQAAELSGDMVHILGHIPPGHADCLKTWSKNFYKVISRYEKTVAAQFYGHTHFDEFSLFYDEAMPTRAVSIAYIGPSVTPYYDLNPGYRVYTIDGDREGSTRQVLDHENWYMDLKEANLYNRPRWRKLYSALQAYGMKGATPKDWDTLVHKLTYNDNLFQMYYKFYWKASPVRPQCDEECKKRLLCDLVSGRSHDRKQTCVVIEQRMDEQTGGWKTWLVNGLTITFLLVGLYLAMELIAYLRSTQRSSFAVLASWVPNPKRVWLKLRLLNRNAIGAGRGVVSNEQERMNVLI</sequence>
<evidence type="ECO:0000313" key="18">
    <source>
        <dbReference type="Proteomes" id="UP000678499"/>
    </source>
</evidence>
<dbReference type="Gene3D" id="1.10.225.10">
    <property type="entry name" value="Saposin-like"/>
    <property type="match status" value="1"/>
</dbReference>
<gene>
    <name evidence="17" type="ORF">NMOB1V02_LOCUS1916</name>
</gene>
<evidence type="ECO:0000256" key="12">
    <source>
        <dbReference type="ARBA" id="ARBA00047268"/>
    </source>
</evidence>
<feature type="compositionally biased region" description="Low complexity" evidence="14">
    <location>
        <begin position="266"/>
        <end position="275"/>
    </location>
</feature>
<dbReference type="SMART" id="SM00741">
    <property type="entry name" value="SapB"/>
    <property type="match status" value="1"/>
</dbReference>
<dbReference type="GO" id="GO:0061750">
    <property type="term" value="F:acid sphingomyelin phosphodiesterase activity"/>
    <property type="evidence" value="ECO:0007669"/>
    <property type="project" value="TreeGrafter"/>
</dbReference>
<dbReference type="SUPFAM" id="SSF47862">
    <property type="entry name" value="Saposin"/>
    <property type="match status" value="1"/>
</dbReference>
<evidence type="ECO:0000256" key="3">
    <source>
        <dbReference type="ARBA" id="ARBA00008234"/>
    </source>
</evidence>
<dbReference type="GO" id="GO:0006685">
    <property type="term" value="P:sphingomyelin catabolic process"/>
    <property type="evidence" value="ECO:0007669"/>
    <property type="project" value="TreeGrafter"/>
</dbReference>
<keyword evidence="15" id="KW-0472">Membrane</keyword>
<feature type="transmembrane region" description="Helical" evidence="15">
    <location>
        <begin position="713"/>
        <end position="737"/>
    </location>
</feature>
<dbReference type="FunFam" id="1.10.225.10:FF:000010">
    <property type="entry name" value="Sphingomyelin phosphodiesterase"/>
    <property type="match status" value="1"/>
</dbReference>
<comment type="function">
    <text evidence="13">Converts sphingomyelin to ceramide.</text>
</comment>
<feature type="region of interest" description="Disordered" evidence="14">
    <location>
        <begin position="256"/>
        <end position="275"/>
    </location>
</feature>
<evidence type="ECO:0000256" key="13">
    <source>
        <dbReference type="ARBA" id="ARBA00059094"/>
    </source>
</evidence>
<evidence type="ECO:0000256" key="8">
    <source>
        <dbReference type="ARBA" id="ARBA00022833"/>
    </source>
</evidence>
<dbReference type="EMBL" id="OA882237">
    <property type="protein sequence ID" value="CAD7274059.1"/>
    <property type="molecule type" value="Genomic_DNA"/>
</dbReference>
<evidence type="ECO:0000259" key="16">
    <source>
        <dbReference type="PROSITE" id="PS50015"/>
    </source>
</evidence>
<keyword evidence="10" id="KW-0325">Glycoprotein</keyword>
<dbReference type="InterPro" id="IPR011001">
    <property type="entry name" value="Saposin-like"/>
</dbReference>
<organism evidence="17">
    <name type="scientific">Notodromas monacha</name>
    <dbReference type="NCBI Taxonomy" id="399045"/>
    <lineage>
        <taxon>Eukaryota</taxon>
        <taxon>Metazoa</taxon>
        <taxon>Ecdysozoa</taxon>
        <taxon>Arthropoda</taxon>
        <taxon>Crustacea</taxon>
        <taxon>Oligostraca</taxon>
        <taxon>Ostracoda</taxon>
        <taxon>Podocopa</taxon>
        <taxon>Podocopida</taxon>
        <taxon>Cypridocopina</taxon>
        <taxon>Cypridoidea</taxon>
        <taxon>Cyprididae</taxon>
        <taxon>Notodromas</taxon>
    </lineage>
</organism>
<evidence type="ECO:0000256" key="4">
    <source>
        <dbReference type="ARBA" id="ARBA00022525"/>
    </source>
</evidence>
<evidence type="ECO:0000256" key="6">
    <source>
        <dbReference type="ARBA" id="ARBA00022729"/>
    </source>
</evidence>
<dbReference type="PROSITE" id="PS50015">
    <property type="entry name" value="SAP_B"/>
    <property type="match status" value="1"/>
</dbReference>
<dbReference type="Pfam" id="PF05184">
    <property type="entry name" value="SapB_1"/>
    <property type="match status" value="1"/>
</dbReference>
<keyword evidence="7" id="KW-0378">Hydrolase</keyword>
<dbReference type="GO" id="GO:0016798">
    <property type="term" value="F:hydrolase activity, acting on glycosyl bonds"/>
    <property type="evidence" value="ECO:0007669"/>
    <property type="project" value="UniProtKB-KW"/>
</dbReference>
<dbReference type="FunFam" id="3.60.21.10:FF:000077">
    <property type="entry name" value="Sphingomyelin phosphodiesterase"/>
    <property type="match status" value="1"/>
</dbReference>
<proteinExistence type="inferred from homology"/>
<protein>
    <recommendedName>
        <fullName evidence="16">Saposin B-type domain-containing protein</fullName>
    </recommendedName>
</protein>
<keyword evidence="15" id="KW-0812">Transmembrane</keyword>
<reference evidence="17" key="1">
    <citation type="submission" date="2020-11" db="EMBL/GenBank/DDBJ databases">
        <authorList>
            <person name="Tran Van P."/>
        </authorList>
    </citation>
    <scope>NUCLEOTIDE SEQUENCE</scope>
</reference>
<dbReference type="GO" id="GO:0046513">
    <property type="term" value="P:ceramide biosynthetic process"/>
    <property type="evidence" value="ECO:0007669"/>
    <property type="project" value="TreeGrafter"/>
</dbReference>
<evidence type="ECO:0000256" key="15">
    <source>
        <dbReference type="SAM" id="Phobius"/>
    </source>
</evidence>
<keyword evidence="6" id="KW-0732">Signal</keyword>
<keyword evidence="9" id="KW-1015">Disulfide bond</keyword>
<comment type="cofactor">
    <cofactor evidence="1">
        <name>Zn(2+)</name>
        <dbReference type="ChEBI" id="CHEBI:29105"/>
    </cofactor>
</comment>
<feature type="domain" description="Saposin B-type" evidence="16">
    <location>
        <begin position="158"/>
        <end position="242"/>
    </location>
</feature>
<evidence type="ECO:0000313" key="17">
    <source>
        <dbReference type="EMBL" id="CAD7274059.1"/>
    </source>
</evidence>
<comment type="similarity">
    <text evidence="3">Belongs to the acid sphingomyelinase family.</text>
</comment>
<dbReference type="InterPro" id="IPR007856">
    <property type="entry name" value="SapB_1"/>
</dbReference>
<dbReference type="GO" id="GO:0046872">
    <property type="term" value="F:metal ion binding"/>
    <property type="evidence" value="ECO:0007669"/>
    <property type="project" value="UniProtKB-KW"/>
</dbReference>
<evidence type="ECO:0000256" key="14">
    <source>
        <dbReference type="SAM" id="MobiDB-lite"/>
    </source>
</evidence>
<evidence type="ECO:0000256" key="11">
    <source>
        <dbReference type="ARBA" id="ARBA00023295"/>
    </source>
</evidence>
<dbReference type="Proteomes" id="UP000678499">
    <property type="component" value="Unassembled WGS sequence"/>
</dbReference>
<dbReference type="GO" id="GO:0016020">
    <property type="term" value="C:membrane"/>
    <property type="evidence" value="ECO:0007669"/>
    <property type="project" value="GOC"/>
</dbReference>
<accession>A0A7R9G9F4</accession>
<dbReference type="GO" id="GO:0005764">
    <property type="term" value="C:lysosome"/>
    <property type="evidence" value="ECO:0007669"/>
    <property type="project" value="TreeGrafter"/>
</dbReference>
<name>A0A7R9G9F4_9CRUS</name>